<organism evidence="2 3">
    <name type="scientific">Chitinophaga jiangningensis</name>
    <dbReference type="NCBI Taxonomy" id="1419482"/>
    <lineage>
        <taxon>Bacteria</taxon>
        <taxon>Pseudomonadati</taxon>
        <taxon>Bacteroidota</taxon>
        <taxon>Chitinophagia</taxon>
        <taxon>Chitinophagales</taxon>
        <taxon>Chitinophagaceae</taxon>
        <taxon>Chitinophaga</taxon>
    </lineage>
</organism>
<protein>
    <recommendedName>
        <fullName evidence="4">DUF3137 domain-containing protein</fullName>
    </recommendedName>
</protein>
<dbReference type="STRING" id="1419482.SAMN05444266_104484"/>
<keyword evidence="1" id="KW-1133">Transmembrane helix</keyword>
<proteinExistence type="predicted"/>
<dbReference type="EMBL" id="FRBL01000004">
    <property type="protein sequence ID" value="SHL70932.1"/>
    <property type="molecule type" value="Genomic_DNA"/>
</dbReference>
<gene>
    <name evidence="2" type="ORF">SAMN05444266_104484</name>
</gene>
<feature type="transmembrane region" description="Helical" evidence="1">
    <location>
        <begin position="70"/>
        <end position="89"/>
    </location>
</feature>
<keyword evidence="1" id="KW-0472">Membrane</keyword>
<dbReference type="AlphaFoldDB" id="A0A1M7CUK9"/>
<keyword evidence="1" id="KW-0812">Transmembrane</keyword>
<name>A0A1M7CUK9_9BACT</name>
<sequence>MKSANSFNEFAEVYLQQDLRRMEKMRINLRKTWWWWLLLIGFILLFYFFVVQPVQLDQEEGQEWYTKMAYIGIGLLLALGGGMLIRNLLIRQFIDRPRVELEADYKEKVVRTLLHFWEPGLRYDPDHCFSYEDLVRSGFFSAEGTYYRGNDLISGRRNNLSFRICDLVVTSIPDGRNIRRQQELLFCGSCGVLESPRFFDVPVYVFTKGVIPRGELRLGHHIQLPDVAFNQQFTVFSPDIAEATYLLKPNLLKHIAALKYAATVQVFLTFYQQYIYIGIHSGIDYFELNFNCSLTDTGRMYNELVAFGHQLDLMGNVQKNVSIWTVAAFSRS</sequence>
<reference evidence="2 3" key="1">
    <citation type="submission" date="2016-11" db="EMBL/GenBank/DDBJ databases">
        <authorList>
            <person name="Jaros S."/>
            <person name="Januszkiewicz K."/>
            <person name="Wedrychowicz H."/>
        </authorList>
    </citation>
    <scope>NUCLEOTIDE SEQUENCE [LARGE SCALE GENOMIC DNA]</scope>
    <source>
        <strain evidence="2 3">DSM 27406</strain>
    </source>
</reference>
<accession>A0A1M7CUK9</accession>
<feature type="transmembrane region" description="Helical" evidence="1">
    <location>
        <begin position="32"/>
        <end position="50"/>
    </location>
</feature>
<dbReference type="RefSeq" id="WP_073081227.1">
    <property type="nucleotide sequence ID" value="NZ_FRBL01000004.1"/>
</dbReference>
<evidence type="ECO:0000313" key="2">
    <source>
        <dbReference type="EMBL" id="SHL70932.1"/>
    </source>
</evidence>
<dbReference type="Pfam" id="PF11335">
    <property type="entry name" value="DUF3137"/>
    <property type="match status" value="1"/>
</dbReference>
<dbReference type="Proteomes" id="UP000184420">
    <property type="component" value="Unassembled WGS sequence"/>
</dbReference>
<evidence type="ECO:0008006" key="4">
    <source>
        <dbReference type="Google" id="ProtNLM"/>
    </source>
</evidence>
<dbReference type="InterPro" id="IPR021484">
    <property type="entry name" value="DUF3137"/>
</dbReference>
<evidence type="ECO:0000313" key="3">
    <source>
        <dbReference type="Proteomes" id="UP000184420"/>
    </source>
</evidence>
<evidence type="ECO:0000256" key="1">
    <source>
        <dbReference type="SAM" id="Phobius"/>
    </source>
</evidence>
<dbReference type="OrthoDB" id="4960523at2"/>
<keyword evidence="3" id="KW-1185">Reference proteome</keyword>